<dbReference type="Proteomes" id="UP001589867">
    <property type="component" value="Unassembled WGS sequence"/>
</dbReference>
<name>A0ABV6M9J9_9ACTN</name>
<sequence length="43" mass="4375">MRVTTSAANYYRVTVQSPTAGTPAPVGSAVNVIIGKPKPIGGF</sequence>
<dbReference type="EMBL" id="JBHLUH010000059">
    <property type="protein sequence ID" value="MFC0531400.1"/>
    <property type="molecule type" value="Genomic_DNA"/>
</dbReference>
<dbReference type="RefSeq" id="WP_377255758.1">
    <property type="nucleotide sequence ID" value="NZ_JBHLUH010000059.1"/>
</dbReference>
<gene>
    <name evidence="1" type="ORF">ACFFIA_27530</name>
</gene>
<comment type="caution">
    <text evidence="1">The sequence shown here is derived from an EMBL/GenBank/DDBJ whole genome shotgun (WGS) entry which is preliminary data.</text>
</comment>
<reference evidence="1 2" key="1">
    <citation type="submission" date="2024-09" db="EMBL/GenBank/DDBJ databases">
        <authorList>
            <person name="Sun Q."/>
            <person name="Mori K."/>
        </authorList>
    </citation>
    <scope>NUCLEOTIDE SEQUENCE [LARGE SCALE GENOMIC DNA]</scope>
    <source>
        <strain evidence="1 2">TBRC 3947</strain>
    </source>
</reference>
<keyword evidence="2" id="KW-1185">Reference proteome</keyword>
<evidence type="ECO:0008006" key="3">
    <source>
        <dbReference type="Google" id="ProtNLM"/>
    </source>
</evidence>
<accession>A0ABV6M9J9</accession>
<organism evidence="1 2">
    <name type="scientific">Phytohabitans kaempferiae</name>
    <dbReference type="NCBI Taxonomy" id="1620943"/>
    <lineage>
        <taxon>Bacteria</taxon>
        <taxon>Bacillati</taxon>
        <taxon>Actinomycetota</taxon>
        <taxon>Actinomycetes</taxon>
        <taxon>Micromonosporales</taxon>
        <taxon>Micromonosporaceae</taxon>
    </lineage>
</organism>
<protein>
    <recommendedName>
        <fullName evidence="3">PASTA domain-containing protein</fullName>
    </recommendedName>
</protein>
<evidence type="ECO:0000313" key="1">
    <source>
        <dbReference type="EMBL" id="MFC0531400.1"/>
    </source>
</evidence>
<proteinExistence type="predicted"/>
<evidence type="ECO:0000313" key="2">
    <source>
        <dbReference type="Proteomes" id="UP001589867"/>
    </source>
</evidence>